<protein>
    <recommendedName>
        <fullName evidence="2">F-box domain-containing protein</fullName>
    </recommendedName>
</protein>
<dbReference type="Pfam" id="PF00646">
    <property type="entry name" value="F-box"/>
    <property type="match status" value="1"/>
</dbReference>
<feature type="region of interest" description="Disordered" evidence="1">
    <location>
        <begin position="1"/>
        <end position="20"/>
    </location>
</feature>
<dbReference type="SUPFAM" id="SSF81383">
    <property type="entry name" value="F-box domain"/>
    <property type="match status" value="1"/>
</dbReference>
<dbReference type="EMBL" id="CAMGYJ010000002">
    <property type="protein sequence ID" value="CAI0375145.1"/>
    <property type="molecule type" value="Genomic_DNA"/>
</dbReference>
<dbReference type="Proteomes" id="UP001154282">
    <property type="component" value="Unassembled WGS sequence"/>
</dbReference>
<feature type="compositionally biased region" description="Acidic residues" evidence="1">
    <location>
        <begin position="55"/>
        <end position="88"/>
    </location>
</feature>
<comment type="caution">
    <text evidence="3">The sequence shown here is derived from an EMBL/GenBank/DDBJ whole genome shotgun (WGS) entry which is preliminary data.</text>
</comment>
<evidence type="ECO:0000256" key="1">
    <source>
        <dbReference type="SAM" id="MobiDB-lite"/>
    </source>
</evidence>
<accession>A0AAV0GQ51</accession>
<reference evidence="3" key="1">
    <citation type="submission" date="2022-08" db="EMBL/GenBank/DDBJ databases">
        <authorList>
            <person name="Gutierrez-Valencia J."/>
        </authorList>
    </citation>
    <scope>NUCLEOTIDE SEQUENCE</scope>
</reference>
<dbReference type="InterPro" id="IPR001810">
    <property type="entry name" value="F-box_dom"/>
</dbReference>
<proteinExistence type="predicted"/>
<evidence type="ECO:0000313" key="4">
    <source>
        <dbReference type="Proteomes" id="UP001154282"/>
    </source>
</evidence>
<keyword evidence="4" id="KW-1185">Reference proteome</keyword>
<feature type="domain" description="F-box" evidence="2">
    <location>
        <begin position="23"/>
        <end position="52"/>
    </location>
</feature>
<evidence type="ECO:0000313" key="3">
    <source>
        <dbReference type="EMBL" id="CAI0375145.1"/>
    </source>
</evidence>
<organism evidence="3 4">
    <name type="scientific">Linum tenue</name>
    <dbReference type="NCBI Taxonomy" id="586396"/>
    <lineage>
        <taxon>Eukaryota</taxon>
        <taxon>Viridiplantae</taxon>
        <taxon>Streptophyta</taxon>
        <taxon>Embryophyta</taxon>
        <taxon>Tracheophyta</taxon>
        <taxon>Spermatophyta</taxon>
        <taxon>Magnoliopsida</taxon>
        <taxon>eudicotyledons</taxon>
        <taxon>Gunneridae</taxon>
        <taxon>Pentapetalae</taxon>
        <taxon>rosids</taxon>
        <taxon>fabids</taxon>
        <taxon>Malpighiales</taxon>
        <taxon>Linaceae</taxon>
        <taxon>Linum</taxon>
    </lineage>
</organism>
<dbReference type="InterPro" id="IPR036047">
    <property type="entry name" value="F-box-like_dom_sf"/>
</dbReference>
<sequence length="88" mass="9870">METNTGKIARARPRPEIGYEDRLSSLPDQIISHILSFMETKYAVGTAVLSRRDDEFETDGDIDDDDSDNINDEIDSEDDASDSEEDSL</sequence>
<name>A0AAV0GQ51_9ROSI</name>
<gene>
    <name evidence="3" type="ORF">LITE_LOCUS482</name>
</gene>
<evidence type="ECO:0000259" key="2">
    <source>
        <dbReference type="Pfam" id="PF00646"/>
    </source>
</evidence>
<dbReference type="AlphaFoldDB" id="A0AAV0GQ51"/>
<feature type="region of interest" description="Disordered" evidence="1">
    <location>
        <begin position="48"/>
        <end position="88"/>
    </location>
</feature>